<gene>
    <name evidence="3" type="ORF">ACFPCY_38770</name>
</gene>
<dbReference type="EC" id="1.-.-.-" evidence="3"/>
<keyword evidence="4" id="KW-1185">Reference proteome</keyword>
<evidence type="ECO:0000259" key="2">
    <source>
        <dbReference type="Pfam" id="PF09995"/>
    </source>
</evidence>
<evidence type="ECO:0000313" key="3">
    <source>
        <dbReference type="EMBL" id="MFC4913295.1"/>
    </source>
</evidence>
<evidence type="ECO:0000256" key="1">
    <source>
        <dbReference type="SAM" id="MobiDB-lite"/>
    </source>
</evidence>
<reference evidence="4" key="1">
    <citation type="journal article" date="2019" name="Int. J. Syst. Evol. Microbiol.">
        <title>The Global Catalogue of Microorganisms (GCM) 10K type strain sequencing project: providing services to taxonomists for standard genome sequencing and annotation.</title>
        <authorList>
            <consortium name="The Broad Institute Genomics Platform"/>
            <consortium name="The Broad Institute Genome Sequencing Center for Infectious Disease"/>
            <person name="Wu L."/>
            <person name="Ma J."/>
        </authorList>
    </citation>
    <scope>NUCLEOTIDE SEQUENCE [LARGE SCALE GENOMIC DNA]</scope>
    <source>
        <strain evidence="4">KLKA75</strain>
    </source>
</reference>
<dbReference type="PANTHER" id="PTHR36151:SF3">
    <property type="entry name" value="ER-BOUND OXYGENASE MPAB_MPAB'_RUBBER OXYGENASE CATALYTIC DOMAIN-CONTAINING PROTEIN"/>
    <property type="match status" value="1"/>
</dbReference>
<sequence length="291" mass="33254">MTSAAALPVPAGPDPDRDAADEPIPPVFRELLSGPSLVAGGANVIMQLSRLPVGLGVVESKVDSGRIDKHPVKRTRTTLTYLVVAMLGTAEERAWMREEVNRQHRHVRNEPGASVRYNAFDRELQLWVAACIYWGMEDVYRRFYGEPSAEALADFYRHGRRFATTLQVPEDMWPETREAFEEYWREGVKQIGSTPQTRAYLRGLAKAAFLPRPVQRVVGPVNRLFAVGFLPPEFRENLGLSWTDREQKAFDAAVRAIAFANRTMPRPMREFPFNVYLRDFRRRMRTGRSFV</sequence>
<protein>
    <submittedName>
        <fullName evidence="3">Oxygenase MpaB family protein</fullName>
        <ecNumber evidence="3">1.-.-.-</ecNumber>
    </submittedName>
</protein>
<dbReference type="GO" id="GO:0016491">
    <property type="term" value="F:oxidoreductase activity"/>
    <property type="evidence" value="ECO:0007669"/>
    <property type="project" value="UniProtKB-KW"/>
</dbReference>
<dbReference type="Pfam" id="PF09995">
    <property type="entry name" value="MPAB_Lcp_cat"/>
    <property type="match status" value="1"/>
</dbReference>
<comment type="caution">
    <text evidence="3">The sequence shown here is derived from an EMBL/GenBank/DDBJ whole genome shotgun (WGS) entry which is preliminary data.</text>
</comment>
<feature type="region of interest" description="Disordered" evidence="1">
    <location>
        <begin position="1"/>
        <end position="23"/>
    </location>
</feature>
<dbReference type="Proteomes" id="UP001595872">
    <property type="component" value="Unassembled WGS sequence"/>
</dbReference>
<dbReference type="InterPro" id="IPR018713">
    <property type="entry name" value="MPAB/Lcp_cat_dom"/>
</dbReference>
<organism evidence="3 4">
    <name type="scientific">Actinomadura gamaensis</name>
    <dbReference type="NCBI Taxonomy" id="1763541"/>
    <lineage>
        <taxon>Bacteria</taxon>
        <taxon>Bacillati</taxon>
        <taxon>Actinomycetota</taxon>
        <taxon>Actinomycetes</taxon>
        <taxon>Streptosporangiales</taxon>
        <taxon>Thermomonosporaceae</taxon>
        <taxon>Actinomadura</taxon>
    </lineage>
</organism>
<keyword evidence="3" id="KW-0560">Oxidoreductase</keyword>
<dbReference type="EMBL" id="JBHSIT010000016">
    <property type="protein sequence ID" value="MFC4913295.1"/>
    <property type="molecule type" value="Genomic_DNA"/>
</dbReference>
<dbReference type="RefSeq" id="WP_378264079.1">
    <property type="nucleotide sequence ID" value="NZ_JBHSIT010000016.1"/>
</dbReference>
<evidence type="ECO:0000313" key="4">
    <source>
        <dbReference type="Proteomes" id="UP001595872"/>
    </source>
</evidence>
<proteinExistence type="predicted"/>
<dbReference type="PANTHER" id="PTHR36151">
    <property type="entry name" value="BLR2777 PROTEIN"/>
    <property type="match status" value="1"/>
</dbReference>
<name>A0ABV9U9P7_9ACTN</name>
<accession>A0ABV9U9P7</accession>
<feature type="domain" description="ER-bound oxygenase mpaB/mpaB'/Rubber oxygenase catalytic" evidence="2">
    <location>
        <begin position="36"/>
        <end position="258"/>
    </location>
</feature>